<organism evidence="2 3">
    <name type="scientific">Undibacterium luofuense</name>
    <dbReference type="NCBI Taxonomy" id="2828733"/>
    <lineage>
        <taxon>Bacteria</taxon>
        <taxon>Pseudomonadati</taxon>
        <taxon>Pseudomonadota</taxon>
        <taxon>Betaproteobacteria</taxon>
        <taxon>Burkholderiales</taxon>
        <taxon>Oxalobacteraceae</taxon>
        <taxon>Undibacterium</taxon>
    </lineage>
</organism>
<keyword evidence="1" id="KW-0472">Membrane</keyword>
<evidence type="ECO:0000313" key="3">
    <source>
        <dbReference type="Proteomes" id="UP000680067"/>
    </source>
</evidence>
<evidence type="ECO:0000256" key="1">
    <source>
        <dbReference type="SAM" id="Phobius"/>
    </source>
</evidence>
<dbReference type="Proteomes" id="UP000680067">
    <property type="component" value="Unassembled WGS sequence"/>
</dbReference>
<accession>A0A941DLE4</accession>
<keyword evidence="3" id="KW-1185">Reference proteome</keyword>
<comment type="caution">
    <text evidence="2">The sequence shown here is derived from an EMBL/GenBank/DDBJ whole genome shotgun (WGS) entry which is preliminary data.</text>
</comment>
<reference evidence="2" key="1">
    <citation type="submission" date="2021-04" db="EMBL/GenBank/DDBJ databases">
        <title>novel species isolated from subtropical streams in China.</title>
        <authorList>
            <person name="Lu H."/>
        </authorList>
    </citation>
    <scope>NUCLEOTIDE SEQUENCE</scope>
    <source>
        <strain evidence="2">LFS511W</strain>
    </source>
</reference>
<protein>
    <submittedName>
        <fullName evidence="2">Uncharacterized protein</fullName>
    </submittedName>
</protein>
<sequence length="115" mass="11742">MRIQKTAAIAILTLLLIAGLAWQFSPDAHVVVNDHEIGGLFGISLLAGGLGIGVLATVFALACTGLVIAGVSALMVVVAGLVVASLFISLLPLALPFLLLAGIVYLIARPSRRTA</sequence>
<feature type="transmembrane region" description="Helical" evidence="1">
    <location>
        <begin position="66"/>
        <end position="84"/>
    </location>
</feature>
<dbReference type="RefSeq" id="WP_212688221.1">
    <property type="nucleotide sequence ID" value="NZ_JAGSPN010000008.1"/>
</dbReference>
<evidence type="ECO:0000313" key="2">
    <source>
        <dbReference type="EMBL" id="MBR7782928.1"/>
    </source>
</evidence>
<keyword evidence="1" id="KW-1133">Transmembrane helix</keyword>
<gene>
    <name evidence="2" type="ORF">KDM89_12295</name>
</gene>
<feature type="transmembrane region" description="Helical" evidence="1">
    <location>
        <begin position="90"/>
        <end position="108"/>
    </location>
</feature>
<proteinExistence type="predicted"/>
<dbReference type="AlphaFoldDB" id="A0A941DLE4"/>
<dbReference type="EMBL" id="JAGSPN010000008">
    <property type="protein sequence ID" value="MBR7782928.1"/>
    <property type="molecule type" value="Genomic_DNA"/>
</dbReference>
<feature type="transmembrane region" description="Helical" evidence="1">
    <location>
        <begin position="37"/>
        <end position="59"/>
    </location>
</feature>
<keyword evidence="1" id="KW-0812">Transmembrane</keyword>
<name>A0A941DLE4_9BURK</name>